<dbReference type="InterPro" id="IPR003509">
    <property type="entry name" value="UPF0102_YraN-like"/>
</dbReference>
<keyword evidence="4" id="KW-1185">Reference proteome</keyword>
<dbReference type="NCBIfam" id="NF009150">
    <property type="entry name" value="PRK12497.1-3"/>
    <property type="match status" value="1"/>
</dbReference>
<dbReference type="SUPFAM" id="SSF52980">
    <property type="entry name" value="Restriction endonuclease-like"/>
    <property type="match status" value="1"/>
</dbReference>
<dbReference type="CDD" id="cd20736">
    <property type="entry name" value="PoNe_Nuclease"/>
    <property type="match status" value="1"/>
</dbReference>
<evidence type="ECO:0000256" key="2">
    <source>
        <dbReference type="HAMAP-Rule" id="MF_00048"/>
    </source>
</evidence>
<name>A0ABW4X284_9BACT</name>
<dbReference type="InterPro" id="IPR011335">
    <property type="entry name" value="Restrct_endonuc-II-like"/>
</dbReference>
<dbReference type="EMBL" id="JBHUHV010000054">
    <property type="protein sequence ID" value="MFD2068711.1"/>
    <property type="molecule type" value="Genomic_DNA"/>
</dbReference>
<dbReference type="Pfam" id="PF02021">
    <property type="entry name" value="UPF0102"/>
    <property type="match status" value="1"/>
</dbReference>
<dbReference type="InterPro" id="IPR011856">
    <property type="entry name" value="tRNA_endonuc-like_dom_sf"/>
</dbReference>
<organism evidence="3 4">
    <name type="scientific">Pontibacter silvestris</name>
    <dbReference type="NCBI Taxonomy" id="2305183"/>
    <lineage>
        <taxon>Bacteria</taxon>
        <taxon>Pseudomonadati</taxon>
        <taxon>Bacteroidota</taxon>
        <taxon>Cytophagia</taxon>
        <taxon>Cytophagales</taxon>
        <taxon>Hymenobacteraceae</taxon>
        <taxon>Pontibacter</taxon>
    </lineage>
</organism>
<dbReference type="RefSeq" id="WP_229959130.1">
    <property type="nucleotide sequence ID" value="NZ_JAJJWI010000004.1"/>
</dbReference>
<evidence type="ECO:0000313" key="4">
    <source>
        <dbReference type="Proteomes" id="UP001597369"/>
    </source>
</evidence>
<dbReference type="PANTHER" id="PTHR34039">
    <property type="entry name" value="UPF0102 PROTEIN YRAN"/>
    <property type="match status" value="1"/>
</dbReference>
<dbReference type="NCBIfam" id="TIGR00252">
    <property type="entry name" value="YraN family protein"/>
    <property type="match status" value="1"/>
</dbReference>
<accession>A0ABW4X284</accession>
<comment type="caution">
    <text evidence="3">The sequence shown here is derived from an EMBL/GenBank/DDBJ whole genome shotgun (WGS) entry which is preliminary data.</text>
</comment>
<dbReference type="Gene3D" id="3.40.1350.10">
    <property type="match status" value="1"/>
</dbReference>
<dbReference type="Proteomes" id="UP001597369">
    <property type="component" value="Unassembled WGS sequence"/>
</dbReference>
<sequence length="120" mass="13842">MASQTNRHIQTGQDGERKAAAFLQQLGYTILQLNYRYKRAEVDIIAQKNNVLVFIEVKTRATNRFGLPEEAVTPKKEELMLSAAEEYIYKTGWQHDIRFDIISITLSTPPVIHHIEDAFH</sequence>
<protein>
    <recommendedName>
        <fullName evidence="2">UPF0102 protein ACFSKU_17610</fullName>
    </recommendedName>
</protein>
<dbReference type="HAMAP" id="MF_00048">
    <property type="entry name" value="UPF0102"/>
    <property type="match status" value="1"/>
</dbReference>
<dbReference type="PANTHER" id="PTHR34039:SF1">
    <property type="entry name" value="UPF0102 PROTEIN YRAN"/>
    <property type="match status" value="1"/>
</dbReference>
<comment type="similarity">
    <text evidence="1 2">Belongs to the UPF0102 family.</text>
</comment>
<proteinExistence type="inferred from homology"/>
<reference evidence="4" key="1">
    <citation type="journal article" date="2019" name="Int. J. Syst. Evol. Microbiol.">
        <title>The Global Catalogue of Microorganisms (GCM) 10K type strain sequencing project: providing services to taxonomists for standard genome sequencing and annotation.</title>
        <authorList>
            <consortium name="The Broad Institute Genomics Platform"/>
            <consortium name="The Broad Institute Genome Sequencing Center for Infectious Disease"/>
            <person name="Wu L."/>
            <person name="Ma J."/>
        </authorList>
    </citation>
    <scope>NUCLEOTIDE SEQUENCE [LARGE SCALE GENOMIC DNA]</scope>
    <source>
        <strain evidence="4">JCM 16545</strain>
    </source>
</reference>
<evidence type="ECO:0000313" key="3">
    <source>
        <dbReference type="EMBL" id="MFD2068711.1"/>
    </source>
</evidence>
<evidence type="ECO:0000256" key="1">
    <source>
        <dbReference type="ARBA" id="ARBA00006738"/>
    </source>
</evidence>
<gene>
    <name evidence="3" type="ORF">ACFSKU_17610</name>
</gene>